<protein>
    <submittedName>
        <fullName evidence="2">Uncharacterized protein</fullName>
    </submittedName>
</protein>
<organism evidence="2 3">
    <name type="scientific">Ailuropoda melanoleuca</name>
    <name type="common">Giant panda</name>
    <dbReference type="NCBI Taxonomy" id="9646"/>
    <lineage>
        <taxon>Eukaryota</taxon>
        <taxon>Metazoa</taxon>
        <taxon>Chordata</taxon>
        <taxon>Craniata</taxon>
        <taxon>Vertebrata</taxon>
        <taxon>Euteleostomi</taxon>
        <taxon>Mammalia</taxon>
        <taxon>Eutheria</taxon>
        <taxon>Laurasiatheria</taxon>
        <taxon>Carnivora</taxon>
        <taxon>Caniformia</taxon>
        <taxon>Ursidae</taxon>
        <taxon>Ailuropoda</taxon>
    </lineage>
</organism>
<feature type="region of interest" description="Disordered" evidence="1">
    <location>
        <begin position="1"/>
        <end position="76"/>
    </location>
</feature>
<reference evidence="2" key="3">
    <citation type="submission" date="2025-09" db="UniProtKB">
        <authorList>
            <consortium name="Ensembl"/>
        </authorList>
    </citation>
    <scope>IDENTIFICATION</scope>
</reference>
<feature type="compositionally biased region" description="Polar residues" evidence="1">
    <location>
        <begin position="45"/>
        <end position="64"/>
    </location>
</feature>
<reference evidence="2 3" key="1">
    <citation type="journal article" date="2010" name="Nature">
        <title>The sequence and de novo assembly of the giant panda genome.</title>
        <authorList>
            <person name="Li R."/>
            <person name="Fan W."/>
            <person name="Tian G."/>
            <person name="Zhu H."/>
            <person name="He L."/>
            <person name="Cai J."/>
            <person name="Huang Q."/>
            <person name="Cai Q."/>
            <person name="Li B."/>
            <person name="Bai Y."/>
            <person name="Zhang Z."/>
            <person name="Zhang Y."/>
            <person name="Wang W."/>
            <person name="Li J."/>
            <person name="Wei F."/>
            <person name="Li H."/>
            <person name="Jian M."/>
            <person name="Li J."/>
            <person name="Zhang Z."/>
            <person name="Nielsen R."/>
            <person name="Li D."/>
            <person name="Gu W."/>
            <person name="Yang Z."/>
            <person name="Xuan Z."/>
            <person name="Ryder O.A."/>
            <person name="Leung F.C."/>
            <person name="Zhou Y."/>
            <person name="Cao J."/>
            <person name="Sun X."/>
            <person name="Fu Y."/>
            <person name="Fang X."/>
            <person name="Guo X."/>
            <person name="Wang B."/>
            <person name="Hou R."/>
            <person name="Shen F."/>
            <person name="Mu B."/>
            <person name="Ni P."/>
            <person name="Lin R."/>
            <person name="Qian W."/>
            <person name="Wang G."/>
            <person name="Yu C."/>
            <person name="Nie W."/>
            <person name="Wang J."/>
            <person name="Wu Z."/>
            <person name="Liang H."/>
            <person name="Min J."/>
            <person name="Wu Q."/>
            <person name="Cheng S."/>
            <person name="Ruan J."/>
            <person name="Wang M."/>
            <person name="Shi Z."/>
            <person name="Wen M."/>
            <person name="Liu B."/>
            <person name="Ren X."/>
            <person name="Zheng H."/>
            <person name="Dong D."/>
            <person name="Cook K."/>
            <person name="Shan G."/>
            <person name="Zhang H."/>
            <person name="Kosiol C."/>
            <person name="Xie X."/>
            <person name="Lu Z."/>
            <person name="Zheng H."/>
            <person name="Li Y."/>
            <person name="Steiner C.C."/>
            <person name="Lam T.T."/>
            <person name="Lin S."/>
            <person name="Zhang Q."/>
            <person name="Li G."/>
            <person name="Tian J."/>
            <person name="Gong T."/>
            <person name="Liu H."/>
            <person name="Zhang D."/>
            <person name="Fang L."/>
            <person name="Ye C."/>
            <person name="Zhang J."/>
            <person name="Hu W."/>
            <person name="Xu A."/>
            <person name="Ren Y."/>
            <person name="Zhang G."/>
            <person name="Bruford M.W."/>
            <person name="Li Q."/>
            <person name="Ma L."/>
            <person name="Guo Y."/>
            <person name="An N."/>
            <person name="Hu Y."/>
            <person name="Zheng Y."/>
            <person name="Shi Y."/>
            <person name="Li Z."/>
            <person name="Liu Q."/>
            <person name="Chen Y."/>
            <person name="Zhao J."/>
            <person name="Qu N."/>
            <person name="Zhao S."/>
            <person name="Tian F."/>
            <person name="Wang X."/>
            <person name="Wang H."/>
            <person name="Xu L."/>
            <person name="Liu X."/>
            <person name="Vinar T."/>
            <person name="Wang Y."/>
            <person name="Lam T.W."/>
            <person name="Yiu S.M."/>
            <person name="Liu S."/>
            <person name="Zhang H."/>
            <person name="Li D."/>
            <person name="Huang Y."/>
            <person name="Wang X."/>
            <person name="Yang G."/>
            <person name="Jiang Z."/>
            <person name="Wang J."/>
            <person name="Qin N."/>
            <person name="Li L."/>
            <person name="Li J."/>
            <person name="Bolund L."/>
            <person name="Kristiansen K."/>
            <person name="Wong G.K."/>
            <person name="Olson M."/>
            <person name="Zhang X."/>
            <person name="Li S."/>
            <person name="Yang H."/>
            <person name="Wang J."/>
            <person name="Wang J."/>
        </authorList>
    </citation>
    <scope>NUCLEOTIDE SEQUENCE [LARGE SCALE GENOMIC DNA]</scope>
</reference>
<evidence type="ECO:0000313" key="3">
    <source>
        <dbReference type="Proteomes" id="UP000008912"/>
    </source>
</evidence>
<dbReference type="InParanoid" id="A0A7N5JQ18"/>
<evidence type="ECO:0000256" key="1">
    <source>
        <dbReference type="SAM" id="MobiDB-lite"/>
    </source>
</evidence>
<dbReference type="Proteomes" id="UP000008912">
    <property type="component" value="Unassembled WGS sequence"/>
</dbReference>
<dbReference type="GeneTree" id="ENSGT01010000222707"/>
<keyword evidence="3" id="KW-1185">Reference proteome</keyword>
<reference evidence="2" key="2">
    <citation type="submission" date="2025-08" db="UniProtKB">
        <authorList>
            <consortium name="Ensembl"/>
        </authorList>
    </citation>
    <scope>IDENTIFICATION</scope>
</reference>
<name>A0A7N5JQ18_AILME</name>
<sequence>MPRSKDPVPSSSSGGDSDGEVNQKLKKKKQVTPEKPVKKKKSGETSRAMSSPEQSSTKDTNMLQMGSAFGTSEGKS</sequence>
<evidence type="ECO:0000313" key="2">
    <source>
        <dbReference type="Ensembl" id="ENSAMEP00000028802.1"/>
    </source>
</evidence>
<proteinExistence type="predicted"/>
<accession>A0A7N5JQ18</accession>
<dbReference type="Ensembl" id="ENSAMET00000033394.1">
    <property type="protein sequence ID" value="ENSAMEP00000028802.1"/>
    <property type="gene ID" value="ENSAMEG00000027091.1"/>
</dbReference>
<dbReference type="AlphaFoldDB" id="A0A7N5JQ18"/>